<protein>
    <submittedName>
        <fullName evidence="2">Uncharacterized protein</fullName>
    </submittedName>
</protein>
<sequence length="62" mass="7487">MKLKQLIKDLEKLKDEYNDLKLLIEDRVRDNEIDEAKEDFERLLSLRSSIIEMEESEITFLT</sequence>
<evidence type="ECO:0000256" key="1">
    <source>
        <dbReference type="SAM" id="Coils"/>
    </source>
</evidence>
<reference evidence="2 3" key="1">
    <citation type="submission" date="2020-08" db="EMBL/GenBank/DDBJ databases">
        <title>A Genomic Blueprint of the Chicken Gut Microbiome.</title>
        <authorList>
            <person name="Gilroy R."/>
            <person name="Ravi A."/>
            <person name="Getino M."/>
            <person name="Pursley I."/>
            <person name="Horton D.L."/>
            <person name="Alikhan N.-F."/>
            <person name="Baker D."/>
            <person name="Gharbi K."/>
            <person name="Hall N."/>
            <person name="Watson M."/>
            <person name="Adriaenssens E.M."/>
            <person name="Foster-Nyarko E."/>
            <person name="Jarju S."/>
            <person name="Secka A."/>
            <person name="Antonio M."/>
            <person name="Oren A."/>
            <person name="Chaudhuri R."/>
            <person name="La Ragione R.M."/>
            <person name="Hildebrand F."/>
            <person name="Pallen M.J."/>
        </authorList>
    </citation>
    <scope>NUCLEOTIDE SEQUENCE [LARGE SCALE GENOMIC DNA]</scope>
    <source>
        <strain evidence="2 3">Re31</strain>
    </source>
</reference>
<comment type="caution">
    <text evidence="2">The sequence shown here is derived from an EMBL/GenBank/DDBJ whole genome shotgun (WGS) entry which is preliminary data.</text>
</comment>
<organism evidence="2 3">
    <name type="scientific">Ureibacillus galli</name>
    <dbReference type="NCBI Taxonomy" id="2762222"/>
    <lineage>
        <taxon>Bacteria</taxon>
        <taxon>Bacillati</taxon>
        <taxon>Bacillota</taxon>
        <taxon>Bacilli</taxon>
        <taxon>Bacillales</taxon>
        <taxon>Caryophanaceae</taxon>
        <taxon>Ureibacillus</taxon>
    </lineage>
</organism>
<proteinExistence type="predicted"/>
<gene>
    <name evidence="2" type="ORF">H9636_16065</name>
</gene>
<dbReference type="EMBL" id="JACSQA010000032">
    <property type="protein sequence ID" value="MBD8028164.1"/>
    <property type="molecule type" value="Genomic_DNA"/>
</dbReference>
<accession>A0ABR8XG02</accession>
<keyword evidence="1" id="KW-0175">Coiled coil</keyword>
<keyword evidence="3" id="KW-1185">Reference proteome</keyword>
<dbReference type="Proteomes" id="UP000640930">
    <property type="component" value="Unassembled WGS sequence"/>
</dbReference>
<evidence type="ECO:0000313" key="3">
    <source>
        <dbReference type="Proteomes" id="UP000640930"/>
    </source>
</evidence>
<name>A0ABR8XG02_9BACL</name>
<feature type="coiled-coil region" evidence="1">
    <location>
        <begin position="3"/>
        <end position="30"/>
    </location>
</feature>
<evidence type="ECO:0000313" key="2">
    <source>
        <dbReference type="EMBL" id="MBD8028164.1"/>
    </source>
</evidence>